<accession>B8G9P0</accession>
<feature type="transmembrane region" description="Helical" evidence="9">
    <location>
        <begin position="39"/>
        <end position="57"/>
    </location>
</feature>
<keyword evidence="5 8" id="KW-0812">Transmembrane</keyword>
<dbReference type="Proteomes" id="UP000002508">
    <property type="component" value="Chromosome"/>
</dbReference>
<dbReference type="GO" id="GO:0071281">
    <property type="term" value="P:cellular response to iron ion"/>
    <property type="evidence" value="ECO:0007669"/>
    <property type="project" value="UniProtKB-ARBA"/>
</dbReference>
<evidence type="ECO:0000256" key="4">
    <source>
        <dbReference type="ARBA" id="ARBA00022475"/>
    </source>
</evidence>
<dbReference type="RefSeq" id="WP_015942239.1">
    <property type="nucleotide sequence ID" value="NC_011831.1"/>
</dbReference>
<gene>
    <name evidence="10" type="ordered locus">Cagg_3555</name>
</gene>
<comment type="subcellular location">
    <subcellularLocation>
        <location evidence="1 8">Cell membrane</location>
        <topology evidence="1 8">Multi-pass membrane protein</topology>
    </subcellularLocation>
</comment>
<dbReference type="Gene3D" id="1.10.3470.10">
    <property type="entry name" value="ABC transporter involved in vitamin B12 uptake, BtuC"/>
    <property type="match status" value="1"/>
</dbReference>
<evidence type="ECO:0000256" key="9">
    <source>
        <dbReference type="SAM" id="Phobius"/>
    </source>
</evidence>
<dbReference type="PANTHER" id="PTHR30477:SF3">
    <property type="entry name" value="METAL TRANSPORT SYSTEM MEMBRANE PROTEIN CT_069-RELATED"/>
    <property type="match status" value="1"/>
</dbReference>
<keyword evidence="11" id="KW-1185">Reference proteome</keyword>
<reference evidence="10" key="1">
    <citation type="submission" date="2008-12" db="EMBL/GenBank/DDBJ databases">
        <title>Complete sequence of Chloroflexus aggregans DSM 9485.</title>
        <authorList>
            <consortium name="US DOE Joint Genome Institute"/>
            <person name="Lucas S."/>
            <person name="Copeland A."/>
            <person name="Lapidus A."/>
            <person name="Glavina del Rio T."/>
            <person name="Dalin E."/>
            <person name="Tice H."/>
            <person name="Pitluck S."/>
            <person name="Foster B."/>
            <person name="Larimer F."/>
            <person name="Land M."/>
            <person name="Hauser L."/>
            <person name="Kyrpides N."/>
            <person name="Mikhailova N."/>
            <person name="Bryant D."/>
            <person name="Richardson P."/>
        </authorList>
    </citation>
    <scope>NUCLEOTIDE SEQUENCE</scope>
    <source>
        <strain evidence="10">DSM 9485</strain>
    </source>
</reference>
<keyword evidence="7 9" id="KW-0472">Membrane</keyword>
<organism evidence="10 11">
    <name type="scientific">Chloroflexus aggregans (strain MD-66 / DSM 9485)</name>
    <dbReference type="NCBI Taxonomy" id="326427"/>
    <lineage>
        <taxon>Bacteria</taxon>
        <taxon>Bacillati</taxon>
        <taxon>Chloroflexota</taxon>
        <taxon>Chloroflexia</taxon>
        <taxon>Chloroflexales</taxon>
        <taxon>Chloroflexineae</taxon>
        <taxon>Chloroflexaceae</taxon>
        <taxon>Chloroflexus</taxon>
    </lineage>
</organism>
<feature type="transmembrane region" description="Helical" evidence="9">
    <location>
        <begin position="64"/>
        <end position="83"/>
    </location>
</feature>
<evidence type="ECO:0000256" key="3">
    <source>
        <dbReference type="ARBA" id="ARBA00022448"/>
    </source>
</evidence>
<dbReference type="CDD" id="cd06550">
    <property type="entry name" value="TM_ABC_iron-siderophores_like"/>
    <property type="match status" value="1"/>
</dbReference>
<dbReference type="HOGENOM" id="CLU_028808_0_0_0"/>
<dbReference type="PANTHER" id="PTHR30477">
    <property type="entry name" value="ABC-TRANSPORTER METAL-BINDING PROTEIN"/>
    <property type="match status" value="1"/>
</dbReference>
<feature type="transmembrane region" description="Helical" evidence="9">
    <location>
        <begin position="141"/>
        <end position="162"/>
    </location>
</feature>
<feature type="transmembrane region" description="Helical" evidence="9">
    <location>
        <begin position="95"/>
        <end position="114"/>
    </location>
</feature>
<dbReference type="InterPro" id="IPR037294">
    <property type="entry name" value="ABC_BtuC-like"/>
</dbReference>
<dbReference type="STRING" id="326427.Cagg_3555"/>
<comment type="similarity">
    <text evidence="2 8">Belongs to the ABC-3 integral membrane protein family.</text>
</comment>
<dbReference type="KEGG" id="cag:Cagg_3555"/>
<evidence type="ECO:0000256" key="7">
    <source>
        <dbReference type="ARBA" id="ARBA00023136"/>
    </source>
</evidence>
<dbReference type="EMBL" id="CP001337">
    <property type="protein sequence ID" value="ACL26393.1"/>
    <property type="molecule type" value="Genomic_DNA"/>
</dbReference>
<keyword evidence="6 9" id="KW-1133">Transmembrane helix</keyword>
<dbReference type="SUPFAM" id="SSF81345">
    <property type="entry name" value="ABC transporter involved in vitamin B12 uptake, BtuC"/>
    <property type="match status" value="1"/>
</dbReference>
<feature type="transmembrane region" description="Helical" evidence="9">
    <location>
        <begin position="182"/>
        <end position="212"/>
    </location>
</feature>
<evidence type="ECO:0000256" key="5">
    <source>
        <dbReference type="ARBA" id="ARBA00022692"/>
    </source>
</evidence>
<keyword evidence="3 8" id="KW-0813">Transport</keyword>
<evidence type="ECO:0000313" key="10">
    <source>
        <dbReference type="EMBL" id="ACL26393.1"/>
    </source>
</evidence>
<sequence length="297" mass="31385">MIEILTDYTLRNVTLGATILGAISGFLGCFAVLRRQALLGDAMSHAALPGIALAFLLTGQRDPLILLIGAAIAAAVAALWLLAIVRTTPIKDDAALALVLAVFFGFGMVLLSYLQRQPTTAQAGLKSFLFGQAAALVERDLWAMLVLGGPALAFVIIFWPHVKLISFDPDFARSLGLPVRRFEILLTIVMVAAIVIGLQTVGVVLMSAMLVAPAVAARQWTNRLATMVGLAAGFGGLAAFVGAWLSGLSDGLATGPVIVLTMSVITIGSLLFAPEHGIVWRRWRMGQHRQLGSSACE</sequence>
<proteinExistence type="inferred from homology"/>
<dbReference type="GO" id="GO:0055085">
    <property type="term" value="P:transmembrane transport"/>
    <property type="evidence" value="ECO:0007669"/>
    <property type="project" value="InterPro"/>
</dbReference>
<name>B8G9P0_CHLAD</name>
<feature type="transmembrane region" description="Helical" evidence="9">
    <location>
        <begin position="257"/>
        <end position="280"/>
    </location>
</feature>
<evidence type="ECO:0000313" key="11">
    <source>
        <dbReference type="Proteomes" id="UP000002508"/>
    </source>
</evidence>
<evidence type="ECO:0000256" key="8">
    <source>
        <dbReference type="RuleBase" id="RU003943"/>
    </source>
</evidence>
<evidence type="ECO:0000256" key="6">
    <source>
        <dbReference type="ARBA" id="ARBA00022989"/>
    </source>
</evidence>
<dbReference type="eggNOG" id="COG1108">
    <property type="taxonomic scope" value="Bacteria"/>
</dbReference>
<dbReference type="AlphaFoldDB" id="B8G9P0"/>
<evidence type="ECO:0000256" key="1">
    <source>
        <dbReference type="ARBA" id="ARBA00004651"/>
    </source>
</evidence>
<feature type="transmembrane region" description="Helical" evidence="9">
    <location>
        <begin position="224"/>
        <end position="245"/>
    </location>
</feature>
<feature type="transmembrane region" description="Helical" evidence="9">
    <location>
        <begin position="12"/>
        <end position="33"/>
    </location>
</feature>
<evidence type="ECO:0000256" key="2">
    <source>
        <dbReference type="ARBA" id="ARBA00008034"/>
    </source>
</evidence>
<protein>
    <submittedName>
        <fullName evidence="10">ABC-3 protein</fullName>
    </submittedName>
</protein>
<dbReference type="GO" id="GO:0010043">
    <property type="term" value="P:response to zinc ion"/>
    <property type="evidence" value="ECO:0007669"/>
    <property type="project" value="TreeGrafter"/>
</dbReference>
<keyword evidence="4" id="KW-1003">Cell membrane</keyword>
<dbReference type="FunFam" id="1.10.3470.10:FF:000003">
    <property type="entry name" value="Iron ABC transporter permease SitD"/>
    <property type="match status" value="1"/>
</dbReference>
<dbReference type="InterPro" id="IPR001626">
    <property type="entry name" value="ABC_TroCD"/>
</dbReference>
<dbReference type="GO" id="GO:0043190">
    <property type="term" value="C:ATP-binding cassette (ABC) transporter complex"/>
    <property type="evidence" value="ECO:0007669"/>
    <property type="project" value="InterPro"/>
</dbReference>
<dbReference type="Pfam" id="PF00950">
    <property type="entry name" value="ABC-3"/>
    <property type="match status" value="1"/>
</dbReference>